<name>A0A5J6F8V4_9ACTN</name>
<organism evidence="2 3">
    <name type="scientific">Streptomyces nitrosporeus</name>
    <dbReference type="NCBI Taxonomy" id="28894"/>
    <lineage>
        <taxon>Bacteria</taxon>
        <taxon>Bacillati</taxon>
        <taxon>Actinomycetota</taxon>
        <taxon>Actinomycetes</taxon>
        <taxon>Kitasatosporales</taxon>
        <taxon>Streptomycetaceae</taxon>
        <taxon>Streptomyces</taxon>
    </lineage>
</organism>
<evidence type="ECO:0000313" key="2">
    <source>
        <dbReference type="EMBL" id="QEU72413.1"/>
    </source>
</evidence>
<proteinExistence type="predicted"/>
<dbReference type="KEGG" id="snk:CP967_10785"/>
<reference evidence="2 3" key="1">
    <citation type="submission" date="2017-09" db="EMBL/GenBank/DDBJ databases">
        <authorList>
            <person name="Lee N."/>
            <person name="Cho B.-K."/>
        </authorList>
    </citation>
    <scope>NUCLEOTIDE SEQUENCE [LARGE SCALE GENOMIC DNA]</scope>
    <source>
        <strain evidence="2 3">ATCC 12769</strain>
    </source>
</reference>
<protein>
    <submittedName>
        <fullName evidence="2">Uncharacterized protein</fullName>
    </submittedName>
</protein>
<dbReference type="Proteomes" id="UP000326178">
    <property type="component" value="Chromosome"/>
</dbReference>
<feature type="compositionally biased region" description="Gly residues" evidence="1">
    <location>
        <begin position="30"/>
        <end position="62"/>
    </location>
</feature>
<accession>A0A5J6F8V4</accession>
<feature type="region of interest" description="Disordered" evidence="1">
    <location>
        <begin position="29"/>
        <end position="85"/>
    </location>
</feature>
<feature type="region of interest" description="Disordered" evidence="1">
    <location>
        <begin position="1"/>
        <end position="20"/>
    </location>
</feature>
<dbReference type="EMBL" id="CP023702">
    <property type="protein sequence ID" value="QEU72413.1"/>
    <property type="molecule type" value="Genomic_DNA"/>
</dbReference>
<keyword evidence="3" id="KW-1185">Reference proteome</keyword>
<evidence type="ECO:0000313" key="3">
    <source>
        <dbReference type="Proteomes" id="UP000326178"/>
    </source>
</evidence>
<evidence type="ECO:0000256" key="1">
    <source>
        <dbReference type="SAM" id="MobiDB-lite"/>
    </source>
</evidence>
<dbReference type="AlphaFoldDB" id="A0A5J6F8V4"/>
<gene>
    <name evidence="2" type="ORF">CP967_10785</name>
</gene>
<sequence length="114" mass="11032">MRRSRSRSTRSGPCGGAGGALAAALDLGSGRAGASGRGRPGGGPGGAGPGGVRHRGAGGTGGARPCPAGGLTGVPVRCSRDEGARPGRRLRGVFGVRRDSAPLGATNMFVTIEV</sequence>